<sequence length="297" mass="32519">MLDLDAVVMIMAIARDGSLAHASRTLGLPRTTLTRRVALLEEALGVRLVERSQRHLRLTEAGRLLVEQGAPLVDAARQVEATLQASTHFRLRTAVPPGVGMDLLAPILQPDDEALAGLGLEIIYTDREMHPIRDDFDLVVNLVPPTDGTLYSRSFLRFSWRCFAAPAYLATRGHPARAADLAAHSCIALRIPGGVSPFLWPLRAGRGLRVNPWFVSNSMSAALQMVLAGRGIGLLPDIAFAATRELVPVLQDEIGAEGEFFLSMGQRLNDSKRGRRIRLLIEKALRHLHQAGGARTR</sequence>
<dbReference type="Pfam" id="PF03466">
    <property type="entry name" value="LysR_substrate"/>
    <property type="match status" value="1"/>
</dbReference>
<dbReference type="InterPro" id="IPR058163">
    <property type="entry name" value="LysR-type_TF_proteobact-type"/>
</dbReference>
<keyword evidence="3" id="KW-0238">DNA-binding</keyword>
<keyword evidence="2" id="KW-0805">Transcription regulation</keyword>
<evidence type="ECO:0000256" key="2">
    <source>
        <dbReference type="ARBA" id="ARBA00023015"/>
    </source>
</evidence>
<name>A0A9X3WWF5_9BACT</name>
<dbReference type="SUPFAM" id="SSF46785">
    <property type="entry name" value="Winged helix' DNA-binding domain"/>
    <property type="match status" value="1"/>
</dbReference>
<evidence type="ECO:0000313" key="6">
    <source>
        <dbReference type="EMBL" id="MDC3979439.1"/>
    </source>
</evidence>
<evidence type="ECO:0000256" key="3">
    <source>
        <dbReference type="ARBA" id="ARBA00023125"/>
    </source>
</evidence>
<protein>
    <submittedName>
        <fullName evidence="6">LysR family transcriptional regulator</fullName>
    </submittedName>
</protein>
<dbReference type="GO" id="GO:0043565">
    <property type="term" value="F:sequence-specific DNA binding"/>
    <property type="evidence" value="ECO:0007669"/>
    <property type="project" value="TreeGrafter"/>
</dbReference>
<evidence type="ECO:0000256" key="4">
    <source>
        <dbReference type="ARBA" id="ARBA00023163"/>
    </source>
</evidence>
<comment type="similarity">
    <text evidence="1">Belongs to the LysR transcriptional regulatory family.</text>
</comment>
<dbReference type="GO" id="GO:0003700">
    <property type="term" value="F:DNA-binding transcription factor activity"/>
    <property type="evidence" value="ECO:0007669"/>
    <property type="project" value="InterPro"/>
</dbReference>
<dbReference type="SUPFAM" id="SSF53850">
    <property type="entry name" value="Periplasmic binding protein-like II"/>
    <property type="match status" value="1"/>
</dbReference>
<evidence type="ECO:0000256" key="1">
    <source>
        <dbReference type="ARBA" id="ARBA00009437"/>
    </source>
</evidence>
<dbReference type="PROSITE" id="PS50931">
    <property type="entry name" value="HTH_LYSR"/>
    <property type="match status" value="1"/>
</dbReference>
<organism evidence="6 7">
    <name type="scientific">Polyangium jinanense</name>
    <dbReference type="NCBI Taxonomy" id="2829994"/>
    <lineage>
        <taxon>Bacteria</taxon>
        <taxon>Pseudomonadati</taxon>
        <taxon>Myxococcota</taxon>
        <taxon>Polyangia</taxon>
        <taxon>Polyangiales</taxon>
        <taxon>Polyangiaceae</taxon>
        <taxon>Polyangium</taxon>
    </lineage>
</organism>
<dbReference type="PANTHER" id="PTHR30537">
    <property type="entry name" value="HTH-TYPE TRANSCRIPTIONAL REGULATOR"/>
    <property type="match status" value="1"/>
</dbReference>
<dbReference type="InterPro" id="IPR036390">
    <property type="entry name" value="WH_DNA-bd_sf"/>
</dbReference>
<gene>
    <name evidence="6" type="ORF">KEG57_02940</name>
</gene>
<keyword evidence="7" id="KW-1185">Reference proteome</keyword>
<dbReference type="Gene3D" id="3.40.190.290">
    <property type="match status" value="1"/>
</dbReference>
<evidence type="ECO:0000313" key="7">
    <source>
        <dbReference type="Proteomes" id="UP001151081"/>
    </source>
</evidence>
<evidence type="ECO:0000259" key="5">
    <source>
        <dbReference type="PROSITE" id="PS50931"/>
    </source>
</evidence>
<reference evidence="6 7" key="1">
    <citation type="submission" date="2021-04" db="EMBL/GenBank/DDBJ databases">
        <title>Genome analysis of Polyangium sp.</title>
        <authorList>
            <person name="Li Y."/>
            <person name="Wang J."/>
        </authorList>
    </citation>
    <scope>NUCLEOTIDE SEQUENCE [LARGE SCALE GENOMIC DNA]</scope>
    <source>
        <strain evidence="6 7">SDU14</strain>
    </source>
</reference>
<dbReference type="InterPro" id="IPR005119">
    <property type="entry name" value="LysR_subst-bd"/>
</dbReference>
<dbReference type="EMBL" id="JAGTJJ010000001">
    <property type="protein sequence ID" value="MDC3979439.1"/>
    <property type="molecule type" value="Genomic_DNA"/>
</dbReference>
<dbReference type="Proteomes" id="UP001151081">
    <property type="component" value="Unassembled WGS sequence"/>
</dbReference>
<dbReference type="GO" id="GO:0006351">
    <property type="term" value="P:DNA-templated transcription"/>
    <property type="evidence" value="ECO:0007669"/>
    <property type="project" value="TreeGrafter"/>
</dbReference>
<dbReference type="AlphaFoldDB" id="A0A9X3WWF5"/>
<dbReference type="RefSeq" id="WP_272458088.1">
    <property type="nucleotide sequence ID" value="NZ_JAGTJJ010000001.1"/>
</dbReference>
<keyword evidence="4" id="KW-0804">Transcription</keyword>
<dbReference type="Gene3D" id="1.10.10.10">
    <property type="entry name" value="Winged helix-like DNA-binding domain superfamily/Winged helix DNA-binding domain"/>
    <property type="match status" value="1"/>
</dbReference>
<accession>A0A9X3WWF5</accession>
<comment type="caution">
    <text evidence="6">The sequence shown here is derived from an EMBL/GenBank/DDBJ whole genome shotgun (WGS) entry which is preliminary data.</text>
</comment>
<dbReference type="InterPro" id="IPR000847">
    <property type="entry name" value="LysR_HTH_N"/>
</dbReference>
<proteinExistence type="inferred from homology"/>
<dbReference type="InterPro" id="IPR036388">
    <property type="entry name" value="WH-like_DNA-bd_sf"/>
</dbReference>
<feature type="domain" description="HTH lysR-type" evidence="5">
    <location>
        <begin position="2"/>
        <end position="59"/>
    </location>
</feature>
<dbReference type="PANTHER" id="PTHR30537:SF68">
    <property type="entry name" value="TRANSCRIPTIONAL REGULATOR-RELATED"/>
    <property type="match status" value="1"/>
</dbReference>
<dbReference type="Pfam" id="PF00126">
    <property type="entry name" value="HTH_1"/>
    <property type="match status" value="1"/>
</dbReference>